<dbReference type="Gene3D" id="3.40.50.720">
    <property type="entry name" value="NAD(P)-binding Rossmann-like Domain"/>
    <property type="match status" value="1"/>
</dbReference>
<comment type="caution">
    <text evidence="3">The sequence shown here is derived from an EMBL/GenBank/DDBJ whole genome shotgun (WGS) entry which is preliminary data.</text>
</comment>
<evidence type="ECO:0000313" key="4">
    <source>
        <dbReference type="Proteomes" id="UP000646827"/>
    </source>
</evidence>
<reference evidence="3 4" key="1">
    <citation type="submission" date="2020-12" db="EMBL/GenBank/DDBJ databases">
        <title>Metabolic potential, ecology and presence of endohyphal bacteria is reflected in genomic diversity of Mucoromycotina.</title>
        <authorList>
            <person name="Muszewska A."/>
            <person name="Okrasinska A."/>
            <person name="Steczkiewicz K."/>
            <person name="Drgas O."/>
            <person name="Orlowska M."/>
            <person name="Perlinska-Lenart U."/>
            <person name="Aleksandrzak-Piekarczyk T."/>
            <person name="Szatraj K."/>
            <person name="Zielenkiewicz U."/>
            <person name="Pilsyk S."/>
            <person name="Malc E."/>
            <person name="Mieczkowski P."/>
            <person name="Kruszewska J.S."/>
            <person name="Biernat P."/>
            <person name="Pawlowska J."/>
        </authorList>
    </citation>
    <scope>NUCLEOTIDE SEQUENCE [LARGE SCALE GENOMIC DNA]</scope>
    <source>
        <strain evidence="3 4">CBS 142.35</strain>
    </source>
</reference>
<feature type="domain" description="Gfo/Idh/MocA-like oxidoreductase N-terminal" evidence="1">
    <location>
        <begin position="8"/>
        <end position="130"/>
    </location>
</feature>
<dbReference type="GO" id="GO:0006740">
    <property type="term" value="P:NADPH regeneration"/>
    <property type="evidence" value="ECO:0007669"/>
    <property type="project" value="TreeGrafter"/>
</dbReference>
<accession>A0A8H7S8Y4</accession>
<dbReference type="OrthoDB" id="64915at2759"/>
<gene>
    <name evidence="3" type="ORF">INT45_012848</name>
</gene>
<dbReference type="InterPro" id="IPR000683">
    <property type="entry name" value="Gfo/Idh/MocA-like_OxRdtase_N"/>
</dbReference>
<sequence>MSANQQPIRVGIIGTGIFAYRHLRAYNAVGKDKFQVVACANRSRDKAVKFAEEAGIPESAIYTDPVDLINDPNVELVDALLPVQYNLEIIEKAIAAKKNILFEKPIAHNLDAARKIVLAGQKAETVVAVAENWSYHSLPRAVAKYVQDGNIGEIVNFTYDSARPYNPNSPYHTTAWRQTPQHPGGYLSDGGVHDMAHLVPILGRFDQVSAFATKRHSIHVVEDTLSTTCKLVNGAVGVANFTFCSAGLKSMRLEVHGTKGTVRLTNDTTVELLDAFGQSTDTSGIQALVNNPTGFEDVEGELNNLYDTLRNGAPLAVTLDEAFHHLAFIVAALEAAETQKVATIQKAV</sequence>
<proteinExistence type="predicted"/>
<dbReference type="Pfam" id="PF02894">
    <property type="entry name" value="GFO_IDH_MocA_C"/>
    <property type="match status" value="1"/>
</dbReference>
<dbReference type="AlphaFoldDB" id="A0A8H7S8Y4"/>
<dbReference type="Gene3D" id="3.30.360.10">
    <property type="entry name" value="Dihydrodipicolinate Reductase, domain 2"/>
    <property type="match status" value="1"/>
</dbReference>
<dbReference type="GO" id="GO:0000166">
    <property type="term" value="F:nucleotide binding"/>
    <property type="evidence" value="ECO:0007669"/>
    <property type="project" value="InterPro"/>
</dbReference>
<dbReference type="GO" id="GO:0005737">
    <property type="term" value="C:cytoplasm"/>
    <property type="evidence" value="ECO:0007669"/>
    <property type="project" value="TreeGrafter"/>
</dbReference>
<dbReference type="SUPFAM" id="SSF51735">
    <property type="entry name" value="NAD(P)-binding Rossmann-fold domains"/>
    <property type="match status" value="1"/>
</dbReference>
<evidence type="ECO:0000313" key="3">
    <source>
        <dbReference type="EMBL" id="KAG2224280.1"/>
    </source>
</evidence>
<dbReference type="Proteomes" id="UP000646827">
    <property type="component" value="Unassembled WGS sequence"/>
</dbReference>
<dbReference type="GO" id="GO:0016491">
    <property type="term" value="F:oxidoreductase activity"/>
    <property type="evidence" value="ECO:0007669"/>
    <property type="project" value="TreeGrafter"/>
</dbReference>
<evidence type="ECO:0000259" key="2">
    <source>
        <dbReference type="Pfam" id="PF02894"/>
    </source>
</evidence>
<dbReference type="Pfam" id="PF01408">
    <property type="entry name" value="GFO_IDH_MocA"/>
    <property type="match status" value="1"/>
</dbReference>
<dbReference type="PANTHER" id="PTHR42840">
    <property type="entry name" value="NAD(P)-BINDING ROSSMANN-FOLD SUPERFAMILY PROTEIN-RELATED"/>
    <property type="match status" value="1"/>
</dbReference>
<dbReference type="PANTHER" id="PTHR42840:SF5">
    <property type="entry name" value="NAD(P)-BINDING ROSSMANN-FOLD SUPERFAMILY PROTEIN"/>
    <property type="match status" value="1"/>
</dbReference>
<evidence type="ECO:0008006" key="5">
    <source>
        <dbReference type="Google" id="ProtNLM"/>
    </source>
</evidence>
<organism evidence="3 4">
    <name type="scientific">Circinella minor</name>
    <dbReference type="NCBI Taxonomy" id="1195481"/>
    <lineage>
        <taxon>Eukaryota</taxon>
        <taxon>Fungi</taxon>
        <taxon>Fungi incertae sedis</taxon>
        <taxon>Mucoromycota</taxon>
        <taxon>Mucoromycotina</taxon>
        <taxon>Mucoromycetes</taxon>
        <taxon>Mucorales</taxon>
        <taxon>Lichtheimiaceae</taxon>
        <taxon>Circinella</taxon>
    </lineage>
</organism>
<dbReference type="InterPro" id="IPR036291">
    <property type="entry name" value="NAD(P)-bd_dom_sf"/>
</dbReference>
<protein>
    <recommendedName>
        <fullName evidence="5">NAD(P)-binding protein</fullName>
    </recommendedName>
</protein>
<dbReference type="InterPro" id="IPR004104">
    <property type="entry name" value="Gfo/Idh/MocA-like_OxRdtase_C"/>
</dbReference>
<evidence type="ECO:0000259" key="1">
    <source>
        <dbReference type="Pfam" id="PF01408"/>
    </source>
</evidence>
<name>A0A8H7S8Y4_9FUNG</name>
<dbReference type="EMBL" id="JAEPRB010000045">
    <property type="protein sequence ID" value="KAG2224280.1"/>
    <property type="molecule type" value="Genomic_DNA"/>
</dbReference>
<dbReference type="SUPFAM" id="SSF55347">
    <property type="entry name" value="Glyceraldehyde-3-phosphate dehydrogenase-like, C-terminal domain"/>
    <property type="match status" value="1"/>
</dbReference>
<feature type="domain" description="Gfo/Idh/MocA-like oxidoreductase C-terminal" evidence="2">
    <location>
        <begin position="145"/>
        <end position="341"/>
    </location>
</feature>
<keyword evidence="4" id="KW-1185">Reference proteome</keyword>